<name>A0ABX8AVC7_9HYPH</name>
<sequence length="79" mass="8915">METTLSSAEALWTKEKLKRLAAPKLSAINFLDKHISTISPETLIRKTRNSLISQIYSSMIEKARAYEVKLNTALPLLIL</sequence>
<gene>
    <name evidence="1" type="ORF">KGB56_24195</name>
</gene>
<proteinExistence type="predicted"/>
<reference evidence="1 2" key="1">
    <citation type="journal article" date="2021" name="Angew. Chem. Int. Ed. Engl.">
        <title>A novel family of nonribosomal peptides modulate collective behavior in Pseudovibrio bacteria isolated from marine sponges.</title>
        <authorList>
            <person name="Ioca L.P."/>
            <person name="Dai Y."/>
            <person name="Kunakom S."/>
            <person name="Diaz-Espinosa J."/>
            <person name="Krunic A."/>
            <person name="Crnkovic C.M."/>
            <person name="Orjala J."/>
            <person name="Sanchez L.M."/>
            <person name="Ferreira A.G."/>
            <person name="Berlinck R.G.S."/>
            <person name="Eustaquio A.S."/>
        </authorList>
    </citation>
    <scope>NUCLEOTIDE SEQUENCE [LARGE SCALE GENOMIC DNA]</scope>
    <source>
        <strain evidence="1 2">Ab134</strain>
        <plasmid evidence="1 2">pAb134-02</plasmid>
    </source>
</reference>
<dbReference type="Proteomes" id="UP000680706">
    <property type="component" value="Plasmid pAb134-02"/>
</dbReference>
<accession>A0ABX8AVC7</accession>
<organism evidence="1 2">
    <name type="scientific">Pseudovibrio brasiliensis</name>
    <dbReference type="NCBI Taxonomy" id="1898042"/>
    <lineage>
        <taxon>Bacteria</taxon>
        <taxon>Pseudomonadati</taxon>
        <taxon>Pseudomonadota</taxon>
        <taxon>Alphaproteobacteria</taxon>
        <taxon>Hyphomicrobiales</taxon>
        <taxon>Stappiaceae</taxon>
        <taxon>Pseudovibrio</taxon>
    </lineage>
</organism>
<dbReference type="EMBL" id="CP074128">
    <property type="protein sequence ID" value="QUS58983.1"/>
    <property type="molecule type" value="Genomic_DNA"/>
</dbReference>
<keyword evidence="2" id="KW-1185">Reference proteome</keyword>
<evidence type="ECO:0000313" key="1">
    <source>
        <dbReference type="EMBL" id="QUS58983.1"/>
    </source>
</evidence>
<geneLocation type="plasmid" evidence="1 2">
    <name>pAb134-02</name>
</geneLocation>
<evidence type="ECO:0000313" key="2">
    <source>
        <dbReference type="Proteomes" id="UP000680706"/>
    </source>
</evidence>
<keyword evidence="1" id="KW-0614">Plasmid</keyword>
<protein>
    <submittedName>
        <fullName evidence="1">Uncharacterized protein</fullName>
    </submittedName>
</protein>
<dbReference type="RefSeq" id="WP_197432658.1">
    <property type="nucleotide sequence ID" value="NZ_CP074128.1"/>
</dbReference>